<dbReference type="OrthoDB" id="1935489at2759"/>
<reference evidence="4" key="3">
    <citation type="submission" date="2015-04" db="UniProtKB">
        <authorList>
            <consortium name="EnsemblPlants"/>
        </authorList>
    </citation>
    <scope>IDENTIFICATION</scope>
    <source>
        <strain evidence="4">cv. Jemalong A17</strain>
    </source>
</reference>
<dbReference type="HOGENOM" id="CLU_088403_1_0_1"/>
<gene>
    <name evidence="4" type="primary">11436577</name>
    <name evidence="3" type="ordered locus">MTR_8g005880</name>
</gene>
<name>G7LAS2_MEDTR</name>
<dbReference type="PANTHER" id="PTHR33779">
    <property type="entry name" value="EXPRESSED PROTEIN"/>
    <property type="match status" value="1"/>
</dbReference>
<evidence type="ECO:0000313" key="4">
    <source>
        <dbReference type="EnsemblPlants" id="AET01164"/>
    </source>
</evidence>
<reference evidence="3 5" key="2">
    <citation type="journal article" date="2014" name="BMC Genomics">
        <title>An improved genome release (version Mt4.0) for the model legume Medicago truncatula.</title>
        <authorList>
            <person name="Tang H."/>
            <person name="Krishnakumar V."/>
            <person name="Bidwell S."/>
            <person name="Rosen B."/>
            <person name="Chan A."/>
            <person name="Zhou S."/>
            <person name="Gentzbittel L."/>
            <person name="Childs K.L."/>
            <person name="Yandell M."/>
            <person name="Gundlach H."/>
            <person name="Mayer K.F."/>
            <person name="Schwartz D.C."/>
            <person name="Town C.D."/>
        </authorList>
    </citation>
    <scope>GENOME REANNOTATION</scope>
    <source>
        <strain evidence="4 5">cv. Jemalong A17</strain>
    </source>
</reference>
<dbReference type="Proteomes" id="UP000002051">
    <property type="component" value="Chromosome 8"/>
</dbReference>
<proteinExistence type="predicted"/>
<evidence type="ECO:0000313" key="5">
    <source>
        <dbReference type="Proteomes" id="UP000002051"/>
    </source>
</evidence>
<dbReference type="AlphaFoldDB" id="G7LAS2"/>
<feature type="domain" description="PHD-type zinc finger plants" evidence="2">
    <location>
        <begin position="9"/>
        <end position="51"/>
    </location>
</feature>
<evidence type="ECO:0000256" key="1">
    <source>
        <dbReference type="SAM" id="MobiDB-lite"/>
    </source>
</evidence>
<evidence type="ECO:0000259" key="2">
    <source>
        <dbReference type="Pfam" id="PF25054"/>
    </source>
</evidence>
<dbReference type="InterPro" id="IPR056874">
    <property type="entry name" value="PHD_dom_pln"/>
</dbReference>
<protein>
    <recommendedName>
        <fullName evidence="2">PHD-type zinc finger plants domain-containing protein</fullName>
    </recommendedName>
</protein>
<dbReference type="PaxDb" id="3880-AES66195"/>
<dbReference type="EMBL" id="CM001224">
    <property type="protein sequence ID" value="AET01164.1"/>
    <property type="molecule type" value="Genomic_DNA"/>
</dbReference>
<dbReference type="STRING" id="3880.G7LAS2"/>
<sequence length="107" mass="12145">MVDRQVVCCMCGDVGFTHKLFRCNKCHHRFQHSYCTNFYGELSEIEQCDWCQSEMKNTVASNNSKKPAVAVTINRSSSGCSGGSEKRKSSPVPSPRRRYKLLKDVMC</sequence>
<dbReference type="OMA" id="DWCQSDD"/>
<dbReference type="Pfam" id="PF25054">
    <property type="entry name" value="PHD_pln"/>
    <property type="match status" value="1"/>
</dbReference>
<dbReference type="PANTHER" id="PTHR33779:SF11">
    <property type="entry name" value="OS04G0551600 PROTEIN"/>
    <property type="match status" value="1"/>
</dbReference>
<organism evidence="3 5">
    <name type="scientific">Medicago truncatula</name>
    <name type="common">Barrel medic</name>
    <name type="synonym">Medicago tribuloides</name>
    <dbReference type="NCBI Taxonomy" id="3880"/>
    <lineage>
        <taxon>Eukaryota</taxon>
        <taxon>Viridiplantae</taxon>
        <taxon>Streptophyta</taxon>
        <taxon>Embryophyta</taxon>
        <taxon>Tracheophyta</taxon>
        <taxon>Spermatophyta</taxon>
        <taxon>Magnoliopsida</taxon>
        <taxon>eudicotyledons</taxon>
        <taxon>Gunneridae</taxon>
        <taxon>Pentapetalae</taxon>
        <taxon>rosids</taxon>
        <taxon>fabids</taxon>
        <taxon>Fabales</taxon>
        <taxon>Fabaceae</taxon>
        <taxon>Papilionoideae</taxon>
        <taxon>50 kb inversion clade</taxon>
        <taxon>NPAAA clade</taxon>
        <taxon>Hologalegina</taxon>
        <taxon>IRL clade</taxon>
        <taxon>Trifolieae</taxon>
        <taxon>Medicago</taxon>
    </lineage>
</organism>
<keyword evidence="5" id="KW-1185">Reference proteome</keyword>
<reference evidence="3 5" key="1">
    <citation type="journal article" date="2011" name="Nature">
        <title>The Medicago genome provides insight into the evolution of rhizobial symbioses.</title>
        <authorList>
            <person name="Young N.D."/>
            <person name="Debelle F."/>
            <person name="Oldroyd G.E."/>
            <person name="Geurts R."/>
            <person name="Cannon S.B."/>
            <person name="Udvardi M.K."/>
            <person name="Benedito V.A."/>
            <person name="Mayer K.F."/>
            <person name="Gouzy J."/>
            <person name="Schoof H."/>
            <person name="Van de Peer Y."/>
            <person name="Proost S."/>
            <person name="Cook D.R."/>
            <person name="Meyers B.C."/>
            <person name="Spannagl M."/>
            <person name="Cheung F."/>
            <person name="De Mita S."/>
            <person name="Krishnakumar V."/>
            <person name="Gundlach H."/>
            <person name="Zhou S."/>
            <person name="Mudge J."/>
            <person name="Bharti A.K."/>
            <person name="Murray J.D."/>
            <person name="Naoumkina M.A."/>
            <person name="Rosen B."/>
            <person name="Silverstein K.A."/>
            <person name="Tang H."/>
            <person name="Rombauts S."/>
            <person name="Zhao P.X."/>
            <person name="Zhou P."/>
            <person name="Barbe V."/>
            <person name="Bardou P."/>
            <person name="Bechner M."/>
            <person name="Bellec A."/>
            <person name="Berger A."/>
            <person name="Berges H."/>
            <person name="Bidwell S."/>
            <person name="Bisseling T."/>
            <person name="Choisne N."/>
            <person name="Couloux A."/>
            <person name="Denny R."/>
            <person name="Deshpande S."/>
            <person name="Dai X."/>
            <person name="Doyle J.J."/>
            <person name="Dudez A.M."/>
            <person name="Farmer A.D."/>
            <person name="Fouteau S."/>
            <person name="Franken C."/>
            <person name="Gibelin C."/>
            <person name="Gish J."/>
            <person name="Goldstein S."/>
            <person name="Gonzalez A.J."/>
            <person name="Green P.J."/>
            <person name="Hallab A."/>
            <person name="Hartog M."/>
            <person name="Hua A."/>
            <person name="Humphray S.J."/>
            <person name="Jeong D.H."/>
            <person name="Jing Y."/>
            <person name="Jocker A."/>
            <person name="Kenton S.M."/>
            <person name="Kim D.J."/>
            <person name="Klee K."/>
            <person name="Lai H."/>
            <person name="Lang C."/>
            <person name="Lin S."/>
            <person name="Macmil S.L."/>
            <person name="Magdelenat G."/>
            <person name="Matthews L."/>
            <person name="McCorrison J."/>
            <person name="Monaghan E.L."/>
            <person name="Mun J.H."/>
            <person name="Najar F.Z."/>
            <person name="Nicholson C."/>
            <person name="Noirot C."/>
            <person name="O'Bleness M."/>
            <person name="Paule C.R."/>
            <person name="Poulain J."/>
            <person name="Prion F."/>
            <person name="Qin B."/>
            <person name="Qu C."/>
            <person name="Retzel E.F."/>
            <person name="Riddle C."/>
            <person name="Sallet E."/>
            <person name="Samain S."/>
            <person name="Samson N."/>
            <person name="Sanders I."/>
            <person name="Saurat O."/>
            <person name="Scarpelli C."/>
            <person name="Schiex T."/>
            <person name="Segurens B."/>
            <person name="Severin A.J."/>
            <person name="Sherrier D.J."/>
            <person name="Shi R."/>
            <person name="Sims S."/>
            <person name="Singer S.R."/>
            <person name="Sinharoy S."/>
            <person name="Sterck L."/>
            <person name="Viollet A."/>
            <person name="Wang B.B."/>
            <person name="Wang K."/>
            <person name="Wang M."/>
            <person name="Wang X."/>
            <person name="Warfsmann J."/>
            <person name="Weissenbach J."/>
            <person name="White D.D."/>
            <person name="White J.D."/>
            <person name="Wiley G.B."/>
            <person name="Wincker P."/>
            <person name="Xing Y."/>
            <person name="Yang L."/>
            <person name="Yao Z."/>
            <person name="Ying F."/>
            <person name="Zhai J."/>
            <person name="Zhou L."/>
            <person name="Zuber A."/>
            <person name="Denarie J."/>
            <person name="Dixon R.A."/>
            <person name="May G.D."/>
            <person name="Schwartz D.C."/>
            <person name="Rogers J."/>
            <person name="Quetier F."/>
            <person name="Town C.D."/>
            <person name="Roe B.A."/>
        </authorList>
    </citation>
    <scope>NUCLEOTIDE SEQUENCE [LARGE SCALE GENOMIC DNA]</scope>
    <source>
        <strain evidence="3">A17</strain>
        <strain evidence="4 5">cv. Jemalong A17</strain>
    </source>
</reference>
<evidence type="ECO:0000313" key="3">
    <source>
        <dbReference type="EMBL" id="AET01164.1"/>
    </source>
</evidence>
<feature type="region of interest" description="Disordered" evidence="1">
    <location>
        <begin position="74"/>
        <end position="95"/>
    </location>
</feature>
<dbReference type="EnsemblPlants" id="AET01164">
    <property type="protein sequence ID" value="AET01164"/>
    <property type="gene ID" value="MTR_8g005880"/>
</dbReference>
<dbReference type="eggNOG" id="ENOG502S276">
    <property type="taxonomic scope" value="Eukaryota"/>
</dbReference>
<accession>G7LAS2</accession>